<protein>
    <submittedName>
        <fullName evidence="3">Elongation factor Ts, mitochondrial</fullName>
    </submittedName>
</protein>
<keyword evidence="4" id="KW-1185">Reference proteome</keyword>
<comment type="caution">
    <text evidence="3">The sequence shown here is derived from an EMBL/GenBank/DDBJ whole genome shotgun (WGS) entry which is preliminary data.</text>
</comment>
<dbReference type="OrthoDB" id="3183239at2"/>
<dbReference type="Proteomes" id="UP000050326">
    <property type="component" value="Unassembled WGS sequence"/>
</dbReference>
<dbReference type="Pfam" id="PF14242">
    <property type="entry name" value="DUF4342"/>
    <property type="match status" value="1"/>
</dbReference>
<keyword evidence="3" id="KW-0648">Protein biosynthesis</keyword>
<dbReference type="SUPFAM" id="SSF46934">
    <property type="entry name" value="UBA-like"/>
    <property type="match status" value="1"/>
</dbReference>
<evidence type="ECO:0000313" key="3">
    <source>
        <dbReference type="EMBL" id="KPU44766.1"/>
    </source>
</evidence>
<evidence type="ECO:0000256" key="1">
    <source>
        <dbReference type="SAM" id="Phobius"/>
    </source>
</evidence>
<keyword evidence="1" id="KW-0812">Transmembrane</keyword>
<dbReference type="RefSeq" id="WP_054874896.1">
    <property type="nucleotide sequence ID" value="NZ_LKET01000029.1"/>
</dbReference>
<dbReference type="GO" id="GO:0003746">
    <property type="term" value="F:translation elongation factor activity"/>
    <property type="evidence" value="ECO:0007669"/>
    <property type="project" value="UniProtKB-KW"/>
</dbReference>
<organism evidence="3 4">
    <name type="scientific">Oxobacter pfennigii</name>
    <dbReference type="NCBI Taxonomy" id="36849"/>
    <lineage>
        <taxon>Bacteria</taxon>
        <taxon>Bacillati</taxon>
        <taxon>Bacillota</taxon>
        <taxon>Clostridia</taxon>
        <taxon>Eubacteriales</taxon>
        <taxon>Clostridiaceae</taxon>
        <taxon>Oxobacter</taxon>
    </lineage>
</organism>
<dbReference type="CDD" id="cd14360">
    <property type="entry name" value="UBA_NAC_like_bac"/>
    <property type="match status" value="1"/>
</dbReference>
<dbReference type="Gene3D" id="1.10.8.10">
    <property type="entry name" value="DNA helicase RuvA subunit, C-terminal domain"/>
    <property type="match status" value="1"/>
</dbReference>
<reference evidence="3 4" key="1">
    <citation type="submission" date="2015-09" db="EMBL/GenBank/DDBJ databases">
        <title>Genome sequence of Oxobacter pfennigii DSM 3222.</title>
        <authorList>
            <person name="Poehlein A."/>
            <person name="Bengelsdorf F.R."/>
            <person name="Schiel-Bengelsdorf B."/>
            <person name="Duerre P."/>
            <person name="Daniel R."/>
        </authorList>
    </citation>
    <scope>NUCLEOTIDE SEQUENCE [LARGE SCALE GENOMIC DNA]</scope>
    <source>
        <strain evidence="3 4">DSM 3222</strain>
    </source>
</reference>
<proteinExistence type="predicted"/>
<dbReference type="STRING" id="36849.OXPF_18520"/>
<dbReference type="InterPro" id="IPR009060">
    <property type="entry name" value="UBA-like_sf"/>
</dbReference>
<dbReference type="PATRIC" id="fig|36849.3.peg.1950"/>
<feature type="domain" description="DUF4342" evidence="2">
    <location>
        <begin position="55"/>
        <end position="119"/>
    </location>
</feature>
<feature type="transmembrane region" description="Helical" evidence="1">
    <location>
        <begin position="90"/>
        <end position="112"/>
    </location>
</feature>
<evidence type="ECO:0000259" key="2">
    <source>
        <dbReference type="Pfam" id="PF14242"/>
    </source>
</evidence>
<dbReference type="InterPro" id="IPR025642">
    <property type="entry name" value="DUF4342"/>
</dbReference>
<evidence type="ECO:0000313" key="4">
    <source>
        <dbReference type="Proteomes" id="UP000050326"/>
    </source>
</evidence>
<accession>A0A0P8W9X6</accession>
<keyword evidence="1" id="KW-0472">Membrane</keyword>
<gene>
    <name evidence="3" type="primary">tsfm</name>
    <name evidence="3" type="ORF">OXPF_18520</name>
</gene>
<keyword evidence="1" id="KW-1133">Transmembrane helix</keyword>
<keyword evidence="3" id="KW-0251">Elongation factor</keyword>
<sequence>MSINIELIDELKKRANVSYEDAKEALEKCDGDIVNALIYLEKNNKIKAKYGNGEKACFFDKVKALIKRGNEIRFIMRKEEKTVIDVSLNVFILIAILTFHVSVVGLLLALLFGYRFKFETNKGEDVQVNQTLDKVQDGIQNMKNNIMSEI</sequence>
<name>A0A0P8W9X6_9CLOT</name>
<dbReference type="AlphaFoldDB" id="A0A0P8W9X6"/>
<dbReference type="EMBL" id="LKET01000029">
    <property type="protein sequence ID" value="KPU44766.1"/>
    <property type="molecule type" value="Genomic_DNA"/>
</dbReference>